<organism evidence="1">
    <name type="scientific">Spongospora subterranea</name>
    <dbReference type="NCBI Taxonomy" id="70186"/>
    <lineage>
        <taxon>Eukaryota</taxon>
        <taxon>Sar</taxon>
        <taxon>Rhizaria</taxon>
        <taxon>Endomyxa</taxon>
        <taxon>Phytomyxea</taxon>
        <taxon>Plasmodiophorida</taxon>
        <taxon>Plasmodiophoridae</taxon>
        <taxon>Spongospora</taxon>
    </lineage>
</organism>
<proteinExistence type="predicted"/>
<feature type="non-terminal residue" evidence="1">
    <location>
        <position position="1"/>
    </location>
</feature>
<accession>A0A0H5RD17</accession>
<evidence type="ECO:0000313" key="1">
    <source>
        <dbReference type="EMBL" id="CRZ12160.1"/>
    </source>
</evidence>
<protein>
    <submittedName>
        <fullName evidence="1">Uncharacterized protein</fullName>
    </submittedName>
</protein>
<reference evidence="1" key="1">
    <citation type="submission" date="2015-04" db="EMBL/GenBank/DDBJ databases">
        <title>The genome sequence of the plant pathogenic Rhizarian Plasmodiophora brassicae reveals insights in its biotrophic life cycle and the origin of chitin synthesis.</title>
        <authorList>
            <person name="Schwelm A."/>
            <person name="Fogelqvist J."/>
            <person name="Knaust A."/>
            <person name="Julke S."/>
            <person name="Lilja T."/>
            <person name="Dhandapani V."/>
            <person name="Bonilla-Rosso G."/>
            <person name="Karlsson M."/>
            <person name="Shevchenko A."/>
            <person name="Choi S.R."/>
            <person name="Kim H.G."/>
            <person name="Park J.Y."/>
            <person name="Lim Y.P."/>
            <person name="Ludwig-Muller J."/>
            <person name="Dixelius C."/>
        </authorList>
    </citation>
    <scope>NUCLEOTIDE SEQUENCE</scope>
    <source>
        <tissue evidence="1">Potato root galls</tissue>
    </source>
</reference>
<dbReference type="AlphaFoldDB" id="A0A0H5RD17"/>
<sequence>HAPTPEFSAAVSTYIDRQLDAVDDPRYLTRIVWSLSVLSIGSDHRLICRNILRFNGLYNKANLRFIHDVLFDLDGSGVLTPFPTSLGKLFSDSRAIRSAVVVPRWDFEDAVV</sequence>
<feature type="non-terminal residue" evidence="1">
    <location>
        <position position="112"/>
    </location>
</feature>
<name>A0A0H5RD17_9EUKA</name>
<dbReference type="EMBL" id="HACM01011718">
    <property type="protein sequence ID" value="CRZ12160.1"/>
    <property type="molecule type" value="Transcribed_RNA"/>
</dbReference>